<comment type="subcellular location">
    <subcellularLocation>
        <location evidence="8">Cytoplasm</location>
    </subcellularLocation>
</comment>
<feature type="binding site" evidence="8">
    <location>
        <position position="45"/>
    </location>
    <ligand>
        <name>phosphoenolpyruvate</name>
        <dbReference type="ChEBI" id="CHEBI:58702"/>
    </ligand>
</feature>
<sequence length="454" mass="46851">MLISNYSTPDFNPYGDTRVEKPNALWPAPVAPGPVSASVSLPGSKSLTARELVLAALADGPSLLSAPLHSRDSAAMVEALRSFGVSIEEREGSGGFGSDFLVTPADELLGSTTVECGQAGTVMRFVPPIAGLALGPTMFDADDSARGRPMTAIIASLRALGVEVNDDGHGALPFTVHGTGTVAGGAIEVDASRSSQFVSALLLSASRFENGLELTHSGERLPSLPHIEMTVAALAARGVAVESPETGRWIVQPGPIAARDVDIEPDLSNAAPFLAAAVVTGGSVTIAGCPESTTQVGADLARLLPLFGATVTKDDDRLTVTGPERVQGIRLDLTTGGELAPALVAIAALADGPSEITGIGHIRHHETDRLAALAAEINGLGGAVTELEDGLRIEPRPLTGGVWHSYEDHRMATAGAIVGLAVEGVEIENVATTAKTLPQFTELWARMLDESARP</sequence>
<keyword evidence="4 8" id="KW-0028">Amino-acid biosynthesis</keyword>
<evidence type="ECO:0000313" key="11">
    <source>
        <dbReference type="Proteomes" id="UP000016743"/>
    </source>
</evidence>
<evidence type="ECO:0000256" key="3">
    <source>
        <dbReference type="ARBA" id="ARBA00022490"/>
    </source>
</evidence>
<dbReference type="Proteomes" id="UP000016743">
    <property type="component" value="Chromosome"/>
</dbReference>
<keyword evidence="3 8" id="KW-0963">Cytoplasm</keyword>
<dbReference type="GO" id="GO:0003866">
    <property type="term" value="F:3-phosphoshikimate 1-carboxyvinyltransferase activity"/>
    <property type="evidence" value="ECO:0007669"/>
    <property type="project" value="UniProtKB-UniRule"/>
</dbReference>
<feature type="binding site" evidence="8">
    <location>
        <position position="46"/>
    </location>
    <ligand>
        <name>3-phosphoshikimate</name>
        <dbReference type="ChEBI" id="CHEBI:145989"/>
    </ligand>
</feature>
<dbReference type="AlphaFoldDB" id="U3PBS6"/>
<dbReference type="SUPFAM" id="SSF55205">
    <property type="entry name" value="EPT/RTPC-like"/>
    <property type="match status" value="1"/>
</dbReference>
<evidence type="ECO:0000256" key="8">
    <source>
        <dbReference type="HAMAP-Rule" id="MF_00210"/>
    </source>
</evidence>
<dbReference type="PROSITE" id="PS00885">
    <property type="entry name" value="EPSP_SYNTHASE_2"/>
    <property type="match status" value="1"/>
</dbReference>
<protein>
    <recommendedName>
        <fullName evidence="8">3-phosphoshikimate 1-carboxyvinyltransferase</fullName>
        <ecNumber evidence="8">2.5.1.19</ecNumber>
    </recommendedName>
    <alternativeName>
        <fullName evidence="8">5-enolpyruvylshikimate-3-phosphate synthase</fullName>
        <shortName evidence="8">EPSP synthase</shortName>
        <shortName evidence="8">EPSPS</shortName>
    </alternativeName>
</protein>
<keyword evidence="11" id="KW-1185">Reference proteome</keyword>
<accession>U3PBS6</accession>
<gene>
    <name evidence="8" type="primary">aroA</name>
    <name evidence="10" type="ORF">O159_22210</name>
</gene>
<dbReference type="PANTHER" id="PTHR21090">
    <property type="entry name" value="AROM/DEHYDROQUINATE SYNTHASE"/>
    <property type="match status" value="1"/>
</dbReference>
<feature type="binding site" evidence="8">
    <location>
        <position position="223"/>
    </location>
    <ligand>
        <name>3-phosphoshikimate</name>
        <dbReference type="ChEBI" id="CHEBI:145989"/>
    </ligand>
</feature>
<name>U3PBS6_LEIXC</name>
<dbReference type="UniPathway" id="UPA00053">
    <property type="reaction ID" value="UER00089"/>
</dbReference>
<keyword evidence="6 8" id="KW-0057">Aromatic amino acid biosynthesis</keyword>
<proteinExistence type="inferred from homology"/>
<evidence type="ECO:0000256" key="1">
    <source>
        <dbReference type="ARBA" id="ARBA00004811"/>
    </source>
</evidence>
<dbReference type="HOGENOM" id="CLU_024321_0_0_11"/>
<dbReference type="GO" id="GO:0005737">
    <property type="term" value="C:cytoplasm"/>
    <property type="evidence" value="ECO:0007669"/>
    <property type="project" value="UniProtKB-SubCell"/>
</dbReference>
<feature type="binding site" evidence="8">
    <location>
        <position position="365"/>
    </location>
    <ligand>
        <name>3-phosphoshikimate</name>
        <dbReference type="ChEBI" id="CHEBI:145989"/>
    </ligand>
</feature>
<dbReference type="RefSeq" id="WP_021755691.1">
    <property type="nucleotide sequence ID" value="NC_022438.1"/>
</dbReference>
<dbReference type="KEGG" id="lxy:O159_22210"/>
<feature type="binding site" evidence="8">
    <location>
        <position position="435"/>
    </location>
    <ligand>
        <name>phosphoenolpyruvate</name>
        <dbReference type="ChEBI" id="CHEBI:58702"/>
    </ligand>
</feature>
<comment type="function">
    <text evidence="8">Catalyzes the transfer of the enolpyruvyl moiety of phosphoenolpyruvate (PEP) to the 5-hydroxyl of shikimate-3-phosphate (S3P) to produce enolpyruvyl shikimate-3-phosphate and inorganic phosphate.</text>
</comment>
<comment type="pathway">
    <text evidence="1 8">Metabolic intermediate biosynthesis; chorismate biosynthesis; chorismate from D-erythrose 4-phosphate and phosphoenolpyruvate: step 6/7.</text>
</comment>
<feature type="domain" description="Enolpyruvate transferase" evidence="9">
    <location>
        <begin position="32"/>
        <end position="442"/>
    </location>
</feature>
<dbReference type="FunFam" id="3.65.10.10:FF:000010">
    <property type="entry name" value="3-phosphoshikimate 1-carboxyvinyltransferase"/>
    <property type="match status" value="1"/>
</dbReference>
<evidence type="ECO:0000256" key="6">
    <source>
        <dbReference type="ARBA" id="ARBA00023141"/>
    </source>
</evidence>
<feature type="binding site" evidence="8">
    <location>
        <position position="194"/>
    </location>
    <ligand>
        <name>3-phosphoshikimate</name>
        <dbReference type="ChEBI" id="CHEBI:145989"/>
    </ligand>
</feature>
<feature type="active site" description="Proton acceptor" evidence="8">
    <location>
        <position position="338"/>
    </location>
</feature>
<dbReference type="STRING" id="1389489.O159_22210"/>
<evidence type="ECO:0000259" key="9">
    <source>
        <dbReference type="Pfam" id="PF00275"/>
    </source>
</evidence>
<feature type="binding site" evidence="8">
    <location>
        <position position="410"/>
    </location>
    <ligand>
        <name>phosphoenolpyruvate</name>
        <dbReference type="ChEBI" id="CHEBI:58702"/>
    </ligand>
</feature>
<feature type="binding site" evidence="8">
    <location>
        <position position="45"/>
    </location>
    <ligand>
        <name>3-phosphoshikimate</name>
        <dbReference type="ChEBI" id="CHEBI:145989"/>
    </ligand>
</feature>
<dbReference type="PANTHER" id="PTHR21090:SF5">
    <property type="entry name" value="PENTAFUNCTIONAL AROM POLYPEPTIDE"/>
    <property type="match status" value="1"/>
</dbReference>
<feature type="binding site" evidence="8">
    <location>
        <position position="196"/>
    </location>
    <ligand>
        <name>3-phosphoshikimate</name>
        <dbReference type="ChEBI" id="CHEBI:145989"/>
    </ligand>
</feature>
<dbReference type="Gene3D" id="3.65.10.10">
    <property type="entry name" value="Enolpyruvate transferase domain"/>
    <property type="match status" value="2"/>
</dbReference>
<dbReference type="OrthoDB" id="9809920at2"/>
<feature type="binding site" evidence="8">
    <location>
        <position position="120"/>
    </location>
    <ligand>
        <name>phosphoenolpyruvate</name>
        <dbReference type="ChEBI" id="CHEBI:58702"/>
    </ligand>
</feature>
<dbReference type="CDD" id="cd01556">
    <property type="entry name" value="EPSP_synthase"/>
    <property type="match status" value="1"/>
</dbReference>
<feature type="binding site" evidence="8">
    <location>
        <position position="195"/>
    </location>
    <ligand>
        <name>3-phosphoshikimate</name>
        <dbReference type="ChEBI" id="CHEBI:145989"/>
    </ligand>
</feature>
<comment type="caution">
    <text evidence="8">Lacks conserved residue(s) required for the propagation of feature annotation.</text>
</comment>
<reference evidence="10 11" key="1">
    <citation type="journal article" date="2013" name="Genome Announc.">
        <title>Complete Genome Sequence of Leifsonia xyli subsp. cynodontis Strain DSM46306, a Gram-Positive Bacterial Pathogen of Grasses.</title>
        <authorList>
            <person name="Monteiro-Vitorello C.B."/>
            <person name="Zerillo M.M."/>
            <person name="Van Sluys M.A."/>
            <person name="Camargo L.E."/>
            <person name="Kitajima J.P."/>
        </authorList>
    </citation>
    <scope>NUCLEOTIDE SEQUENCE [LARGE SCALE GENOMIC DNA]</scope>
    <source>
        <strain evidence="10 11">DSM 46306</strain>
    </source>
</reference>
<evidence type="ECO:0000313" key="10">
    <source>
        <dbReference type="EMBL" id="AGW42192.1"/>
    </source>
</evidence>
<dbReference type="GO" id="GO:0008652">
    <property type="term" value="P:amino acid biosynthetic process"/>
    <property type="evidence" value="ECO:0007669"/>
    <property type="project" value="UniProtKB-KW"/>
</dbReference>
<dbReference type="InterPro" id="IPR023193">
    <property type="entry name" value="EPSP_synthase_CS"/>
</dbReference>
<dbReference type="NCBIfam" id="TIGR01356">
    <property type="entry name" value="aroA"/>
    <property type="match status" value="1"/>
</dbReference>
<feature type="binding site" evidence="8">
    <location>
        <position position="50"/>
    </location>
    <ligand>
        <name>3-phosphoshikimate</name>
        <dbReference type="ChEBI" id="CHEBI:145989"/>
    </ligand>
</feature>
<feature type="binding site" evidence="8">
    <location>
        <position position="369"/>
    </location>
    <ligand>
        <name>phosphoenolpyruvate</name>
        <dbReference type="ChEBI" id="CHEBI:58702"/>
    </ligand>
</feature>
<evidence type="ECO:0000256" key="4">
    <source>
        <dbReference type="ARBA" id="ARBA00022605"/>
    </source>
</evidence>
<feature type="binding site" evidence="8">
    <location>
        <position position="338"/>
    </location>
    <ligand>
        <name>3-phosphoshikimate</name>
        <dbReference type="ChEBI" id="CHEBI:145989"/>
    </ligand>
</feature>
<dbReference type="eggNOG" id="COG0128">
    <property type="taxonomic scope" value="Bacteria"/>
</dbReference>
<dbReference type="PATRIC" id="fig|1389489.3.peg.2124"/>
<dbReference type="InterPro" id="IPR001986">
    <property type="entry name" value="Enolpyruvate_Tfrase_dom"/>
</dbReference>
<dbReference type="EMBL" id="CP006734">
    <property type="protein sequence ID" value="AGW42192.1"/>
    <property type="molecule type" value="Genomic_DNA"/>
</dbReference>
<comment type="catalytic activity">
    <reaction evidence="7">
        <text>3-phosphoshikimate + phosphoenolpyruvate = 5-O-(1-carboxyvinyl)-3-phosphoshikimate + phosphate</text>
        <dbReference type="Rhea" id="RHEA:21256"/>
        <dbReference type="ChEBI" id="CHEBI:43474"/>
        <dbReference type="ChEBI" id="CHEBI:57701"/>
        <dbReference type="ChEBI" id="CHEBI:58702"/>
        <dbReference type="ChEBI" id="CHEBI:145989"/>
        <dbReference type="EC" id="2.5.1.19"/>
    </reaction>
    <physiologicalReaction direction="left-to-right" evidence="7">
        <dbReference type="Rhea" id="RHEA:21257"/>
    </physiologicalReaction>
</comment>
<organism evidence="10 11">
    <name type="scientific">Leifsonia xyli subsp. cynodontis DSM 46306</name>
    <dbReference type="NCBI Taxonomy" id="1389489"/>
    <lineage>
        <taxon>Bacteria</taxon>
        <taxon>Bacillati</taxon>
        <taxon>Actinomycetota</taxon>
        <taxon>Actinomycetes</taxon>
        <taxon>Micrococcales</taxon>
        <taxon>Microbacteriaceae</taxon>
        <taxon>Leifsonia</taxon>
    </lineage>
</organism>
<evidence type="ECO:0000256" key="5">
    <source>
        <dbReference type="ARBA" id="ARBA00022679"/>
    </source>
</evidence>
<dbReference type="FunFam" id="3.65.10.10:FF:000011">
    <property type="entry name" value="3-phosphoshikimate 1-carboxyvinyltransferase"/>
    <property type="match status" value="1"/>
</dbReference>
<dbReference type="Pfam" id="PF00275">
    <property type="entry name" value="EPSP_synthase"/>
    <property type="match status" value="1"/>
</dbReference>
<dbReference type="GO" id="GO:0009423">
    <property type="term" value="P:chorismate biosynthetic process"/>
    <property type="evidence" value="ECO:0007669"/>
    <property type="project" value="UniProtKB-UniRule"/>
</dbReference>
<dbReference type="PIRSF" id="PIRSF000505">
    <property type="entry name" value="EPSPS"/>
    <property type="match status" value="1"/>
</dbReference>
<dbReference type="InterPro" id="IPR006264">
    <property type="entry name" value="EPSP_synthase"/>
</dbReference>
<dbReference type="GO" id="GO:0009073">
    <property type="term" value="P:aromatic amino acid family biosynthetic process"/>
    <property type="evidence" value="ECO:0007669"/>
    <property type="project" value="UniProtKB-KW"/>
</dbReference>
<dbReference type="InterPro" id="IPR036968">
    <property type="entry name" value="Enolpyruvate_Tfrase_sf"/>
</dbReference>
<comment type="similarity">
    <text evidence="2 8">Belongs to the EPSP synthase family.</text>
</comment>
<keyword evidence="5 8" id="KW-0808">Transferase</keyword>
<dbReference type="EC" id="2.5.1.19" evidence="8"/>
<evidence type="ECO:0000256" key="7">
    <source>
        <dbReference type="ARBA" id="ARBA00044633"/>
    </source>
</evidence>
<evidence type="ECO:0000256" key="2">
    <source>
        <dbReference type="ARBA" id="ARBA00009948"/>
    </source>
</evidence>
<dbReference type="InterPro" id="IPR013792">
    <property type="entry name" value="RNA3'P_cycl/enolpyr_Trfase_a/b"/>
</dbReference>
<dbReference type="HAMAP" id="MF_00210">
    <property type="entry name" value="EPSP_synth"/>
    <property type="match status" value="1"/>
</dbReference>
<feature type="binding site" evidence="8">
    <location>
        <position position="196"/>
    </location>
    <ligand>
        <name>phosphoenolpyruvate</name>
        <dbReference type="ChEBI" id="CHEBI:58702"/>
    </ligand>
</feature>
<comment type="subunit">
    <text evidence="8">Monomer.</text>
</comment>
<feature type="binding site" evidence="8">
    <location>
        <position position="148"/>
    </location>
    <ligand>
        <name>phosphoenolpyruvate</name>
        <dbReference type="ChEBI" id="CHEBI:58702"/>
    </ligand>
</feature>